<evidence type="ECO:0000313" key="2">
    <source>
        <dbReference type="EMBL" id="SFQ06431.1"/>
    </source>
</evidence>
<dbReference type="Pfam" id="PF00106">
    <property type="entry name" value="adh_short"/>
    <property type="match status" value="1"/>
</dbReference>
<dbReference type="InterPro" id="IPR036291">
    <property type="entry name" value="NAD(P)-bd_dom_sf"/>
</dbReference>
<dbReference type="InterPro" id="IPR002347">
    <property type="entry name" value="SDR_fam"/>
</dbReference>
<accession>A0A1I5VG89</accession>
<evidence type="ECO:0000256" key="1">
    <source>
        <dbReference type="ARBA" id="ARBA00006484"/>
    </source>
</evidence>
<name>A0A1I5VG89_9FIRM</name>
<reference evidence="3" key="1">
    <citation type="submission" date="2016-10" db="EMBL/GenBank/DDBJ databases">
        <authorList>
            <person name="Varghese N."/>
            <person name="Submissions S."/>
        </authorList>
    </citation>
    <scope>NUCLEOTIDE SEQUENCE [LARGE SCALE GENOMIC DNA]</scope>
    <source>
        <strain evidence="3">P18</strain>
    </source>
</reference>
<evidence type="ECO:0000313" key="3">
    <source>
        <dbReference type="Proteomes" id="UP000182624"/>
    </source>
</evidence>
<dbReference type="Gene3D" id="3.40.50.720">
    <property type="entry name" value="NAD(P)-binding Rossmann-like Domain"/>
    <property type="match status" value="1"/>
</dbReference>
<proteinExistence type="inferred from homology"/>
<dbReference type="AlphaFoldDB" id="A0A1I5VG89"/>
<keyword evidence="3" id="KW-1185">Reference proteome</keyword>
<organism evidence="2 3">
    <name type="scientific">Butyrivibrio proteoclasticus</name>
    <dbReference type="NCBI Taxonomy" id="43305"/>
    <lineage>
        <taxon>Bacteria</taxon>
        <taxon>Bacillati</taxon>
        <taxon>Bacillota</taxon>
        <taxon>Clostridia</taxon>
        <taxon>Lachnospirales</taxon>
        <taxon>Lachnospiraceae</taxon>
        <taxon>Butyrivibrio</taxon>
    </lineage>
</organism>
<dbReference type="SUPFAM" id="SSF51735">
    <property type="entry name" value="NAD(P)-binding Rossmann-fold domains"/>
    <property type="match status" value="1"/>
</dbReference>
<dbReference type="RefSeq" id="WP_074888759.1">
    <property type="nucleotide sequence ID" value="NZ_FOXO01000017.1"/>
</dbReference>
<dbReference type="Proteomes" id="UP000182624">
    <property type="component" value="Unassembled WGS sequence"/>
</dbReference>
<gene>
    <name evidence="2" type="ORF">SAMN04487928_11721</name>
</gene>
<protein>
    <submittedName>
        <fullName evidence="2">NAD(P)-dependent dehydrogenase, short-chain alcohol dehydrogenase family</fullName>
    </submittedName>
</protein>
<dbReference type="OrthoDB" id="9803333at2"/>
<dbReference type="GO" id="GO:0016616">
    <property type="term" value="F:oxidoreductase activity, acting on the CH-OH group of donors, NAD or NADP as acceptor"/>
    <property type="evidence" value="ECO:0007669"/>
    <property type="project" value="TreeGrafter"/>
</dbReference>
<dbReference type="EMBL" id="FOXO01000017">
    <property type="protein sequence ID" value="SFQ06431.1"/>
    <property type="molecule type" value="Genomic_DNA"/>
</dbReference>
<dbReference type="Pfam" id="PF13561">
    <property type="entry name" value="adh_short_C2"/>
    <property type="match status" value="1"/>
</dbReference>
<dbReference type="PRINTS" id="PR00081">
    <property type="entry name" value="GDHRDH"/>
</dbReference>
<dbReference type="PANTHER" id="PTHR42760">
    <property type="entry name" value="SHORT-CHAIN DEHYDROGENASES/REDUCTASES FAMILY MEMBER"/>
    <property type="match status" value="1"/>
</dbReference>
<comment type="similarity">
    <text evidence="1">Belongs to the short-chain dehydrogenases/reductases (SDR) family.</text>
</comment>
<sequence>MSDVCVVTGGGSGMGLSAALQMPKDKIIIVSGRTISMLEKAVEQLKEGGHEAYACTCDTSDRESVKKLVEFAASKGTVRNVINAAGMSPNMAKPEPLLRVNALGTVYINQEFSKVMPRGSVIVDISSNSAYALPKILLNKKTFALAETDEAKFIAKCIKTSNLSKTDYQKSGFAYALSKSFVVWYAQKCAFEYGQKGIRVCSLSPGLIATDMGKLEEKEGASMLEYAAEKRMGTPDELGFAIATVADERNGYLAGVDVLVDGGSTNGKSFRK</sequence>